<dbReference type="PANTHER" id="PTHR47331">
    <property type="entry name" value="PHD-TYPE DOMAIN-CONTAINING PROTEIN"/>
    <property type="match status" value="1"/>
</dbReference>
<keyword evidence="3" id="KW-0862">Zinc</keyword>
<dbReference type="Proteomes" id="UP000069940">
    <property type="component" value="Unassembled WGS sequence"/>
</dbReference>
<protein>
    <submittedName>
        <fullName evidence="8">Uncharacterized protein</fullName>
    </submittedName>
</protein>
<dbReference type="InterPro" id="IPR043502">
    <property type="entry name" value="DNA/RNA_pol_sf"/>
</dbReference>
<dbReference type="Pfam" id="PF03564">
    <property type="entry name" value="DUF1759"/>
    <property type="match status" value="1"/>
</dbReference>
<dbReference type="Gene3D" id="3.30.70.270">
    <property type="match status" value="1"/>
</dbReference>
<evidence type="ECO:0000313" key="8">
    <source>
        <dbReference type="EnsemblMetazoa" id="AALFPA23_007176.P9502"/>
    </source>
</evidence>
<dbReference type="Pfam" id="PF05380">
    <property type="entry name" value="Peptidase_A17"/>
    <property type="match status" value="1"/>
</dbReference>
<dbReference type="InterPro" id="IPR013083">
    <property type="entry name" value="Znf_RING/FYVE/PHD"/>
</dbReference>
<dbReference type="InterPro" id="IPR012337">
    <property type="entry name" value="RNaseH-like_sf"/>
</dbReference>
<dbReference type="PROSITE" id="PS01359">
    <property type="entry name" value="ZF_PHD_1"/>
    <property type="match status" value="1"/>
</dbReference>
<evidence type="ECO:0000256" key="1">
    <source>
        <dbReference type="ARBA" id="ARBA00022723"/>
    </source>
</evidence>
<feature type="region of interest" description="Disordered" evidence="5">
    <location>
        <begin position="258"/>
        <end position="302"/>
    </location>
</feature>
<dbReference type="EnsemblMetazoa" id="AALFPA23_007176.R9498">
    <property type="protein sequence ID" value="AALFPA23_007176.P9498"/>
    <property type="gene ID" value="AALFPA23_007176"/>
</dbReference>
<feature type="compositionally biased region" description="Low complexity" evidence="5">
    <location>
        <begin position="9"/>
        <end position="24"/>
    </location>
</feature>
<evidence type="ECO:0000256" key="2">
    <source>
        <dbReference type="ARBA" id="ARBA00022771"/>
    </source>
</evidence>
<reference evidence="8" key="2">
    <citation type="submission" date="2025-05" db="UniProtKB">
        <authorList>
            <consortium name="EnsemblMetazoa"/>
        </authorList>
    </citation>
    <scope>IDENTIFICATION</scope>
    <source>
        <strain evidence="8">Foshan</strain>
    </source>
</reference>
<proteinExistence type="predicted"/>
<dbReference type="Gene3D" id="3.30.40.10">
    <property type="entry name" value="Zinc/RING finger domain, C3HC4 (zinc finger)"/>
    <property type="match status" value="1"/>
</dbReference>
<reference evidence="9" key="1">
    <citation type="journal article" date="2015" name="Proc. Natl. Acad. Sci. U.S.A.">
        <title>Genome sequence of the Asian Tiger mosquito, Aedes albopictus, reveals insights into its biology, genetics, and evolution.</title>
        <authorList>
            <person name="Chen X.G."/>
            <person name="Jiang X."/>
            <person name="Gu J."/>
            <person name="Xu M."/>
            <person name="Wu Y."/>
            <person name="Deng Y."/>
            <person name="Zhang C."/>
            <person name="Bonizzoni M."/>
            <person name="Dermauw W."/>
            <person name="Vontas J."/>
            <person name="Armbruster P."/>
            <person name="Huang X."/>
            <person name="Yang Y."/>
            <person name="Zhang H."/>
            <person name="He W."/>
            <person name="Peng H."/>
            <person name="Liu Y."/>
            <person name="Wu K."/>
            <person name="Chen J."/>
            <person name="Lirakis M."/>
            <person name="Topalis P."/>
            <person name="Van Leeuwen T."/>
            <person name="Hall A.B."/>
            <person name="Jiang X."/>
            <person name="Thorpe C."/>
            <person name="Mueller R.L."/>
            <person name="Sun C."/>
            <person name="Waterhouse R.M."/>
            <person name="Yan G."/>
            <person name="Tu Z.J."/>
            <person name="Fang X."/>
            <person name="James A.A."/>
        </authorList>
    </citation>
    <scope>NUCLEOTIDE SEQUENCE [LARGE SCALE GENOMIC DNA]</scope>
    <source>
        <strain evidence="9">Foshan</strain>
    </source>
</reference>
<dbReference type="SMART" id="SM00249">
    <property type="entry name" value="PHD"/>
    <property type="match status" value="1"/>
</dbReference>
<keyword evidence="9" id="KW-1185">Reference proteome</keyword>
<dbReference type="CDD" id="cd01644">
    <property type="entry name" value="RT_pepA17"/>
    <property type="match status" value="1"/>
</dbReference>
<evidence type="ECO:0000259" key="7">
    <source>
        <dbReference type="PROSITE" id="PS50994"/>
    </source>
</evidence>
<feature type="domain" description="PHD-type" evidence="6">
    <location>
        <begin position="35"/>
        <end position="83"/>
    </location>
</feature>
<keyword evidence="2 4" id="KW-0863">Zinc-finger</keyword>
<dbReference type="InterPro" id="IPR019787">
    <property type="entry name" value="Znf_PHD-finger"/>
</dbReference>
<feature type="compositionally biased region" description="Polar residues" evidence="5">
    <location>
        <begin position="271"/>
        <end position="297"/>
    </location>
</feature>
<dbReference type="RefSeq" id="XP_062707477.1">
    <property type="nucleotide sequence ID" value="XM_062851493.1"/>
</dbReference>
<dbReference type="PROSITE" id="PS50016">
    <property type="entry name" value="ZF_PHD_2"/>
    <property type="match status" value="1"/>
</dbReference>
<dbReference type="InterPro" id="IPR001965">
    <property type="entry name" value="Znf_PHD"/>
</dbReference>
<dbReference type="EnsemblMetazoa" id="AALFPA23_007176.R9502">
    <property type="protein sequence ID" value="AALFPA23_007176.P9502"/>
    <property type="gene ID" value="AALFPA23_007176"/>
</dbReference>
<name>A0ABM1Y9Y2_AEDAL</name>
<feature type="region of interest" description="Disordered" evidence="5">
    <location>
        <begin position="1"/>
        <end position="27"/>
    </location>
</feature>
<dbReference type="Pfam" id="PF18701">
    <property type="entry name" value="DUF5641"/>
    <property type="match status" value="1"/>
</dbReference>
<evidence type="ECO:0000256" key="5">
    <source>
        <dbReference type="SAM" id="MobiDB-lite"/>
    </source>
</evidence>
<dbReference type="InterPro" id="IPR005312">
    <property type="entry name" value="DUF1759"/>
</dbReference>
<dbReference type="RefSeq" id="XP_062707478.1">
    <property type="nucleotide sequence ID" value="XM_062851494.1"/>
</dbReference>
<dbReference type="InterPro" id="IPR040676">
    <property type="entry name" value="DUF5641"/>
</dbReference>
<organism evidence="8 9">
    <name type="scientific">Aedes albopictus</name>
    <name type="common">Asian tiger mosquito</name>
    <name type="synonym">Stegomyia albopicta</name>
    <dbReference type="NCBI Taxonomy" id="7160"/>
    <lineage>
        <taxon>Eukaryota</taxon>
        <taxon>Metazoa</taxon>
        <taxon>Ecdysozoa</taxon>
        <taxon>Arthropoda</taxon>
        <taxon>Hexapoda</taxon>
        <taxon>Insecta</taxon>
        <taxon>Pterygota</taxon>
        <taxon>Neoptera</taxon>
        <taxon>Endopterygota</taxon>
        <taxon>Diptera</taxon>
        <taxon>Nematocera</taxon>
        <taxon>Culicoidea</taxon>
        <taxon>Culicidae</taxon>
        <taxon>Culicinae</taxon>
        <taxon>Aedini</taxon>
        <taxon>Aedes</taxon>
        <taxon>Stegomyia</taxon>
    </lineage>
</organism>
<dbReference type="InterPro" id="IPR019786">
    <property type="entry name" value="Zinc_finger_PHD-type_CS"/>
</dbReference>
<evidence type="ECO:0000256" key="4">
    <source>
        <dbReference type="PROSITE-ProRule" id="PRU00146"/>
    </source>
</evidence>
<dbReference type="SUPFAM" id="SSF53098">
    <property type="entry name" value="Ribonuclease H-like"/>
    <property type="match status" value="1"/>
</dbReference>
<sequence length="2165" mass="244085">MLGRTPIKTRSTAAARDGRSAAGSTREDIVRNDGSQHCKACTDDDNTRMVQCDKCDDWYHFACVEVSRGVADRDWHCPICQSAAKGAKKKHSSKVTSTEPAVSTSAPINPAIRVTSVPLNVVPQIPINLPALPHVTSCDVNESVLTHVPSNMIFPPVSANKASNTLNPLIAYTVTSTPVPSNMLAPPGIFTLAGSSDSPNPPYTLMSSNAVIQSTACTVTSFPRMTEISQCPPISSGAQPIPAVTNIPLASSTIIPTSGPLAGKSSKEPLKSTSNIPRSNAKQVFGETSSQHSGASKRSTKQKQLELELKMLDEERKLQEEENLKKREYLQKRYAILLEIASESSSVAEIEEDKVEDRVDEWVNNRLNAGPAVPDPEVLPELLDVNIARQPPYNNAYPICSQPEISRRIPARLETVSFRQPRMFPTSATDRYASMPVRQPEATAPQHQTVNSRIHRPNANHQPDRQSRNVNLLGLGRSSLGRDLFEDDEDNNLTRSQVVARQAVSRELPTFSGTPEEWPLFFSSFTTTTSMCGYTAEENLVRLQKCLTGKAFEAVKCMLMHPMNVTQIISTLKMRFGNPEIIVHNLMAKISSTPAPKAEKLDTIIEFALAVQNLCATIEACQLEEYSYNVALLRELVDKLPSAIKLDWARYRRNFAAVNLSIFSGWLYELAEDICPLAGPPSDPKINRVGKNNPAFLNAHAEEVDDQPRKLLKEGTLTDQFKKTDAACLVCKSNCPTIDKCQRFYEMGYNSRWAVVKEFGLCRKCLNTHKGPCKIQKLCGKNGCEFKHHELLHNNLRDQKAAVKTGVKSDAPRENLAADTTRSSESECNIHHQITNKTLFRVVPVILYGPDKPIRTFAFLDDGSSYTLMDADLAMELKVEGNHEPLCLKWTGNMCRSENDSIKVNVQISGTGPNAKRYWLQGVHTVSALDLFRQSVDAREMADHYKHLRGIPVESYQNAQPRILIGMKNANLGYPLKGREGKPNEPIATKTRLGWVLHGGCDGTDLLLAYHGVQCGCSETSDDFLEQTIREYFSLEGLGVTKQDKPLFSKEDQRALEILHKIVQTDNGQYETRLLWKYDEFRLPNSKPAALRRLHCLESRMKREPELAVALRAKIEDYKEKGYIRKLVEAELQELQRIWYIPIFPVFNANKPGKLRIVWDCAAKTGNVSLNSMLVKGPDQLTPLTDVLYRFRENKIGISGDIREMFLQVRIAKEDQGCQLFLWKDDPEDEVPSTYVSQVMTFGACCSPSCAQFVKNLNATKYAGKFPRAAEAITKQHYVDDMLDSVESEEEAIQLAEDVRFIHAEAGFEMRNWISNSSDVLQALHQEKTDNKSLHVGSELGTEKVLGMWWCTNTDSFTYKLSPKHDAELLTGNRIPTKREVLRTLMSIFDPLGLLSHVLVCIKILFQEIWRSAIDWDDAIPDKLHEKWDQWLRILPKLKDVNIPRCYRLLTTVGPDTLIQLHTFVDASELSYAAVVYLRFQQGNTVECAIVGAKSRVAPLKFISIPRLELQSAVLGARLANTITEALSFKINERFFWTDARDVLCWLRSDHRQYSPFVGWRVSEILEETNINNWKWISSQDNVADEATKCKRTPDLSSQSRWFRGPEFLWKSADTWPCEPFSSNTTKEELRANLLFHKVVPLPLFQVAKFSVWNRLLRVAAATIRFIANVRCKTAGVDRSTGPFSKDELLSASNLLYRQAQSEAFAEEIAMLSNTEKPIPKSSSIFTMNPFLDKNRVLRMHGRISACEYASTDARNPIILPKDHHISKLIVQDYHQRYHHRNHETVLNELRQVFRIPKLRGMFRKVKSDCQTCKNQRATPLLPPMADLPSARLAAYTRPFSYIGIDYFGPMTVAVGRKNEKRWGVLITCLTIRAVHIEVAHSLSADSCIMALRSFMARRGVPIQIYSDRGTNFIAASKELNEALRDMDQQKVIQEISSQHTEWTFIPPASPHMGGAWERLIQTVKVNLQKMLPMRHPTDEVLRSTLAEIENLINSRPLTHVPVDDPEAPVLTPNHFILGSSSGLKPASRLDDRALILRRSWRQSQREADLFWQRWLRDYLPVLTKRTKWFANVKPIEHNDIVMIVDPDLPRNCWLRGRVIAVNQAKDGHVRSVAVQTTKGIYERPASKIAVLDVRREEPVDQNPGVLGGECYDPSVDAAHQNNIF</sequence>
<dbReference type="InterPro" id="IPR036397">
    <property type="entry name" value="RNaseH_sf"/>
</dbReference>
<dbReference type="PROSITE" id="PS50994">
    <property type="entry name" value="INTEGRASE"/>
    <property type="match status" value="1"/>
</dbReference>
<accession>A0ABM1Y9Y2</accession>
<dbReference type="Gene3D" id="3.30.420.10">
    <property type="entry name" value="Ribonuclease H-like superfamily/Ribonuclease H"/>
    <property type="match status" value="1"/>
</dbReference>
<dbReference type="InterPro" id="IPR008042">
    <property type="entry name" value="Retrotrans_Pao"/>
</dbReference>
<dbReference type="InterPro" id="IPR001584">
    <property type="entry name" value="Integrase_cat-core"/>
</dbReference>
<dbReference type="GeneID" id="134288004"/>
<dbReference type="Gene3D" id="3.10.10.10">
    <property type="entry name" value="HIV Type 1 Reverse Transcriptase, subunit A, domain 1"/>
    <property type="match status" value="1"/>
</dbReference>
<dbReference type="SUPFAM" id="SSF57903">
    <property type="entry name" value="FYVE/PHD zinc finger"/>
    <property type="match status" value="1"/>
</dbReference>
<feature type="domain" description="Integrase catalytic" evidence="7">
    <location>
        <begin position="1835"/>
        <end position="2021"/>
    </location>
</feature>
<evidence type="ECO:0000313" key="9">
    <source>
        <dbReference type="Proteomes" id="UP000069940"/>
    </source>
</evidence>
<dbReference type="SUPFAM" id="SSF56672">
    <property type="entry name" value="DNA/RNA polymerases"/>
    <property type="match status" value="1"/>
</dbReference>
<dbReference type="Pfam" id="PF00628">
    <property type="entry name" value="PHD"/>
    <property type="match status" value="1"/>
</dbReference>
<evidence type="ECO:0000259" key="6">
    <source>
        <dbReference type="PROSITE" id="PS50016"/>
    </source>
</evidence>
<dbReference type="PANTHER" id="PTHR47331:SF1">
    <property type="entry name" value="GAG-LIKE PROTEIN"/>
    <property type="match status" value="1"/>
</dbReference>
<keyword evidence="1" id="KW-0479">Metal-binding</keyword>
<dbReference type="InterPro" id="IPR011011">
    <property type="entry name" value="Znf_FYVE_PHD"/>
</dbReference>
<dbReference type="InterPro" id="IPR043128">
    <property type="entry name" value="Rev_trsase/Diguanyl_cyclase"/>
</dbReference>
<evidence type="ECO:0000256" key="3">
    <source>
        <dbReference type="ARBA" id="ARBA00022833"/>
    </source>
</evidence>